<dbReference type="RefSeq" id="WP_230479891.1">
    <property type="nucleotide sequence ID" value="NZ_BMXL01000004.1"/>
</dbReference>
<dbReference type="InterPro" id="IPR000182">
    <property type="entry name" value="GNAT_dom"/>
</dbReference>
<dbReference type="SUPFAM" id="SSF55729">
    <property type="entry name" value="Acyl-CoA N-acyltransferases (Nat)"/>
    <property type="match status" value="1"/>
</dbReference>
<feature type="domain" description="N-acetyltransferase" evidence="1">
    <location>
        <begin position="38"/>
        <end position="185"/>
    </location>
</feature>
<comment type="caution">
    <text evidence="2">The sequence shown here is derived from an EMBL/GenBank/DDBJ whole genome shotgun (WGS) entry which is preliminary data.</text>
</comment>
<name>A0A918XAJ3_9ACTN</name>
<dbReference type="GO" id="GO:0016747">
    <property type="term" value="F:acyltransferase activity, transferring groups other than amino-acyl groups"/>
    <property type="evidence" value="ECO:0007669"/>
    <property type="project" value="InterPro"/>
</dbReference>
<keyword evidence="3" id="KW-1185">Reference proteome</keyword>
<dbReference type="Gene3D" id="3.40.630.30">
    <property type="match status" value="1"/>
</dbReference>
<protein>
    <recommendedName>
        <fullName evidence="1">N-acetyltransferase domain-containing protein</fullName>
    </recommendedName>
</protein>
<gene>
    <name evidence="2" type="ORF">GCM10007147_10560</name>
</gene>
<dbReference type="InterPro" id="IPR016181">
    <property type="entry name" value="Acyl_CoA_acyltransferase"/>
</dbReference>
<evidence type="ECO:0000313" key="3">
    <source>
        <dbReference type="Proteomes" id="UP000654947"/>
    </source>
</evidence>
<dbReference type="Proteomes" id="UP000654947">
    <property type="component" value="Unassembled WGS sequence"/>
</dbReference>
<accession>A0A918XAJ3</accession>
<dbReference type="AlphaFoldDB" id="A0A918XAJ3"/>
<proteinExistence type="predicted"/>
<dbReference type="EMBL" id="BMXL01000004">
    <property type="protein sequence ID" value="GHD19569.1"/>
    <property type="molecule type" value="Genomic_DNA"/>
</dbReference>
<reference evidence="2 3" key="1">
    <citation type="journal article" date="2014" name="Int. J. Syst. Evol. Microbiol.">
        <title>Complete genome sequence of Corynebacterium casei LMG S-19264T (=DSM 44701T), isolated from a smear-ripened cheese.</title>
        <authorList>
            <consortium name="US DOE Joint Genome Institute (JGI-PGF)"/>
            <person name="Walter F."/>
            <person name="Albersmeier A."/>
            <person name="Kalinowski J."/>
            <person name="Ruckert C."/>
        </authorList>
    </citation>
    <scope>NUCLEOTIDE SEQUENCE [LARGE SCALE GENOMIC DNA]</scope>
    <source>
        <strain evidence="2 3">KCTC 19473</strain>
    </source>
</reference>
<dbReference type="PROSITE" id="PS51186">
    <property type="entry name" value="GNAT"/>
    <property type="match status" value="1"/>
</dbReference>
<sequence length="279" mass="31258">MPAQTRPPCPQLRGLSVEPTVRRLSPGYRLARWERPDLLGPQCRERLQVLLRSLAARAFGADHSDYWDARVEGGFFDRISTLALILGPDGEPVGWGGYHRQCFAGRRVVYLDAAGVVPEHRRFGLSAALALRFMAREIWSHPWAATYVLLRTRHPAVYAGWRKGLGADRVFPNEYRAVPARVRRVAQEAAHWLGDGPRLEPEGLLVRDAYRVFEGQVYGCKPVCGDARIDGFFAERVGGKDALMVVVRVNAPLLAWAVAVRGLRGCVRRWSRAGVFRHG</sequence>
<evidence type="ECO:0000259" key="1">
    <source>
        <dbReference type="PROSITE" id="PS51186"/>
    </source>
</evidence>
<organism evidence="2 3">
    <name type="scientific">Nocardiopsis kunsanensis</name>
    <dbReference type="NCBI Taxonomy" id="141693"/>
    <lineage>
        <taxon>Bacteria</taxon>
        <taxon>Bacillati</taxon>
        <taxon>Actinomycetota</taxon>
        <taxon>Actinomycetes</taxon>
        <taxon>Streptosporangiales</taxon>
        <taxon>Nocardiopsidaceae</taxon>
        <taxon>Nocardiopsis</taxon>
    </lineage>
</organism>
<evidence type="ECO:0000313" key="2">
    <source>
        <dbReference type="EMBL" id="GHD19569.1"/>
    </source>
</evidence>